<reference evidence="1 2" key="1">
    <citation type="submission" date="2024-02" db="EMBL/GenBank/DDBJ databases">
        <title>A Gaetbulibacter species isolated from tidal flats and genomic insights of their niches.</title>
        <authorList>
            <person name="Ye Y."/>
        </authorList>
    </citation>
    <scope>NUCLEOTIDE SEQUENCE [LARGE SCALE GENOMIC DNA]</scope>
    <source>
        <strain evidence="1 2">KYW382</strain>
    </source>
</reference>
<protein>
    <submittedName>
        <fullName evidence="1">Uncharacterized protein</fullName>
    </submittedName>
</protein>
<comment type="caution">
    <text evidence="1">The sequence shown here is derived from an EMBL/GenBank/DDBJ whole genome shotgun (WGS) entry which is preliminary data.</text>
</comment>
<keyword evidence="2" id="KW-1185">Reference proteome</keyword>
<organism evidence="1 2">
    <name type="scientific">Gaetbulibacter aestuarii</name>
    <dbReference type="NCBI Taxonomy" id="1502358"/>
    <lineage>
        <taxon>Bacteria</taxon>
        <taxon>Pseudomonadati</taxon>
        <taxon>Bacteroidota</taxon>
        <taxon>Flavobacteriia</taxon>
        <taxon>Flavobacteriales</taxon>
        <taxon>Flavobacteriaceae</taxon>
        <taxon>Gaetbulibacter</taxon>
    </lineage>
</organism>
<sequence length="247" mass="28849">MADIREYRLYFEINNVSYYAGSIRALANSIELYYHFPWGSRSPSEYQDVSTNKIDKWHLPDHISFHNNGRIHTKLKNEKKKKLYLEPIEIEINPFNLERGHFLPIYLESFFVEDNEYVKKRLKPENPSSSNSTVWKINSIKNFSLLIISKCGSVDPLKMTQNNKGLNRFTFIDQPVVIQNFFTKEEKDKLPIGSKSERSTELVIMLVRETIPKSKPIFDEKEGVGINVNTVHLIPTLEHLEMLTDIN</sequence>
<dbReference type="EMBL" id="JBAWKB010000001">
    <property type="protein sequence ID" value="MFH6770436.1"/>
    <property type="molecule type" value="Genomic_DNA"/>
</dbReference>
<dbReference type="RefSeq" id="WP_344738618.1">
    <property type="nucleotide sequence ID" value="NZ_BAABAY010000001.1"/>
</dbReference>
<accession>A0ABW7MUC4</accession>
<evidence type="ECO:0000313" key="1">
    <source>
        <dbReference type="EMBL" id="MFH6770436.1"/>
    </source>
</evidence>
<proteinExistence type="predicted"/>
<gene>
    <name evidence="1" type="ORF">V8G58_00710</name>
</gene>
<evidence type="ECO:0000313" key="2">
    <source>
        <dbReference type="Proteomes" id="UP001610100"/>
    </source>
</evidence>
<dbReference type="Proteomes" id="UP001610100">
    <property type="component" value="Unassembled WGS sequence"/>
</dbReference>
<name>A0ABW7MUC4_9FLAO</name>